<dbReference type="InterPro" id="IPR016545">
    <property type="entry name" value="UCP009120_prtse"/>
</dbReference>
<sequence>MTYCIGLRLNHGLVFMSDTRTSAGVDNFATSKKMFTWSVPGERMITLMTAGNLATTQAVISLLEERSKTLEERDPSILREGTMFQVARLVGATLREVIDETTNEGQLKQDQFSASIIVGGQIKGGKPTVFLVYPQGNFIEITQDTPFFQIGETKYGKPILVRAYDPDMSFADAIKLLLVSFDSTVKSNLSVGLPFDFQVYEADSFAMGTTRRIDENDKIYQAISEGWGDALKDAFQHLPSYKL</sequence>
<protein>
    <submittedName>
        <fullName evidence="1">Putative proteasome-type protease</fullName>
    </submittedName>
</protein>
<dbReference type="InterPro" id="IPR001353">
    <property type="entry name" value="Proteasome_sua/b"/>
</dbReference>
<dbReference type="Proteomes" id="UP000198926">
    <property type="component" value="Unassembled WGS sequence"/>
</dbReference>
<dbReference type="OrthoDB" id="9786336at2"/>
<proteinExistence type="predicted"/>
<keyword evidence="1" id="KW-0645">Protease</keyword>
<keyword evidence="2" id="KW-1185">Reference proteome</keyword>
<evidence type="ECO:0000313" key="2">
    <source>
        <dbReference type="Proteomes" id="UP000198926"/>
    </source>
</evidence>
<dbReference type="GO" id="GO:0051603">
    <property type="term" value="P:proteolysis involved in protein catabolic process"/>
    <property type="evidence" value="ECO:0007669"/>
    <property type="project" value="InterPro"/>
</dbReference>
<dbReference type="RefSeq" id="WP_090205446.1">
    <property type="nucleotide sequence ID" value="NZ_FOZM01000001.1"/>
</dbReference>
<gene>
    <name evidence="1" type="ORF">SAMN05444714_1304</name>
</gene>
<evidence type="ECO:0000313" key="1">
    <source>
        <dbReference type="EMBL" id="SFS11330.1"/>
    </source>
</evidence>
<dbReference type="InterPro" id="IPR029055">
    <property type="entry name" value="Ntn_hydrolases_N"/>
</dbReference>
<reference evidence="1 2" key="1">
    <citation type="submission" date="2016-10" db="EMBL/GenBank/DDBJ databases">
        <authorList>
            <person name="de Groot N.N."/>
        </authorList>
    </citation>
    <scope>NUCLEOTIDE SEQUENCE [LARGE SCALE GENOMIC DNA]</scope>
    <source>
        <strain evidence="1 2">DSM 29433</strain>
    </source>
</reference>
<dbReference type="AlphaFoldDB" id="A0A1I6M6H9"/>
<dbReference type="GO" id="GO:0008233">
    <property type="term" value="F:peptidase activity"/>
    <property type="evidence" value="ECO:0007669"/>
    <property type="project" value="UniProtKB-KW"/>
</dbReference>
<keyword evidence="1" id="KW-0378">Hydrolase</keyword>
<keyword evidence="1" id="KW-0647">Proteasome</keyword>
<dbReference type="PIRSF" id="PIRSF009120">
    <property type="entry name" value="UCP009120_prtse"/>
    <property type="match status" value="1"/>
</dbReference>
<name>A0A1I6M6H9_9RHOB</name>
<organism evidence="1 2">
    <name type="scientific">Yoonia litorea</name>
    <dbReference type="NCBI Taxonomy" id="1123755"/>
    <lineage>
        <taxon>Bacteria</taxon>
        <taxon>Pseudomonadati</taxon>
        <taxon>Pseudomonadota</taxon>
        <taxon>Alphaproteobacteria</taxon>
        <taxon>Rhodobacterales</taxon>
        <taxon>Paracoccaceae</taxon>
        <taxon>Yoonia</taxon>
    </lineage>
</organism>
<dbReference type="SUPFAM" id="SSF56235">
    <property type="entry name" value="N-terminal nucleophile aminohydrolases (Ntn hydrolases)"/>
    <property type="match status" value="1"/>
</dbReference>
<accession>A0A1I6M6H9</accession>
<dbReference type="STRING" id="1123755.SAMN05444714_1304"/>
<dbReference type="Gene3D" id="3.60.20.10">
    <property type="entry name" value="Glutamine Phosphoribosylpyrophosphate, subunit 1, domain 1"/>
    <property type="match status" value="1"/>
</dbReference>
<dbReference type="EMBL" id="FOZM01000001">
    <property type="protein sequence ID" value="SFS11330.1"/>
    <property type="molecule type" value="Genomic_DNA"/>
</dbReference>
<dbReference type="Pfam" id="PF00227">
    <property type="entry name" value="Proteasome"/>
    <property type="match status" value="1"/>
</dbReference>
<dbReference type="GO" id="GO:0005839">
    <property type="term" value="C:proteasome core complex"/>
    <property type="evidence" value="ECO:0007669"/>
    <property type="project" value="InterPro"/>
</dbReference>